<dbReference type="CDD" id="cd00424">
    <property type="entry name" value="PolY"/>
    <property type="match status" value="1"/>
</dbReference>
<dbReference type="Pfam" id="PF11799">
    <property type="entry name" value="IMS_C"/>
    <property type="match status" value="1"/>
</dbReference>
<feature type="domain" description="UmuC" evidence="3">
    <location>
        <begin position="8"/>
        <end position="191"/>
    </location>
</feature>
<dbReference type="InterPro" id="IPR043502">
    <property type="entry name" value="DNA/RNA_pol_sf"/>
</dbReference>
<dbReference type="InterPro" id="IPR017961">
    <property type="entry name" value="DNA_pol_Y-fam_little_finger"/>
</dbReference>
<dbReference type="GO" id="GO:0006281">
    <property type="term" value="P:DNA repair"/>
    <property type="evidence" value="ECO:0007669"/>
    <property type="project" value="InterPro"/>
</dbReference>
<organism evidence="4 5">
    <name type="scientific">Rubritalea profundi</name>
    <dbReference type="NCBI Taxonomy" id="1658618"/>
    <lineage>
        <taxon>Bacteria</taxon>
        <taxon>Pseudomonadati</taxon>
        <taxon>Verrucomicrobiota</taxon>
        <taxon>Verrucomicrobiia</taxon>
        <taxon>Verrucomicrobiales</taxon>
        <taxon>Rubritaleaceae</taxon>
        <taxon>Rubritalea</taxon>
    </lineage>
</organism>
<feature type="region of interest" description="Disordered" evidence="2">
    <location>
        <begin position="241"/>
        <end position="261"/>
    </location>
</feature>
<dbReference type="GO" id="GO:0009432">
    <property type="term" value="P:SOS response"/>
    <property type="evidence" value="ECO:0007669"/>
    <property type="project" value="TreeGrafter"/>
</dbReference>
<dbReference type="Proteomes" id="UP000239907">
    <property type="component" value="Unassembled WGS sequence"/>
</dbReference>
<comment type="similarity">
    <text evidence="1">Belongs to the DNA polymerase type-Y family.</text>
</comment>
<dbReference type="GO" id="GO:0005829">
    <property type="term" value="C:cytosol"/>
    <property type="evidence" value="ECO:0007669"/>
    <property type="project" value="TreeGrafter"/>
</dbReference>
<dbReference type="Pfam" id="PF00817">
    <property type="entry name" value="IMS"/>
    <property type="match status" value="1"/>
</dbReference>
<dbReference type="PANTHER" id="PTHR11076">
    <property type="entry name" value="DNA REPAIR POLYMERASE UMUC / TRANSFERASE FAMILY MEMBER"/>
    <property type="match status" value="1"/>
</dbReference>
<evidence type="ECO:0000256" key="1">
    <source>
        <dbReference type="ARBA" id="ARBA00010945"/>
    </source>
</evidence>
<sequence>MHELPLSALFLDFDSYFASVEQHLQPHLRGCPIGIAPVDAETSCCIAASYEAKAHGVKTGTSIRDARQLCPGITIVAARPELYVQYHHRLVAAIESTIHVEAVLSIDELWCWLPYNLRSLEQLAEIGQNIKRAIADQVSPNITCTIGVAPNRWLAKMASKMRKPDGFLILESKDLPDALHSLQLSDLTGVGRSMELRLHSRGIHSVAEICAASQQTLHSIWGSIGGDRFWMDLHGIEQSEQKTTRRSIGHSHVLPPDKRKPDMALPVVHKLTQKASIRLRKEGYLAGALQLQLRYLHGPGWSAEMRFEHSNDSLHFAKVVRTLWKKRPDQQAPLLQVAMTLNHLLEQNNYTPSLFSQIDPTRERLNQALDSIRQKHGQKSIHLACEQDGLSAAPMRISFTHIPDVDSENR</sequence>
<proteinExistence type="inferred from homology"/>
<dbReference type="EMBL" id="MQWA01000001">
    <property type="protein sequence ID" value="PQJ27702.1"/>
    <property type="molecule type" value="Genomic_DNA"/>
</dbReference>
<name>A0A2S7U055_9BACT</name>
<dbReference type="InterPro" id="IPR036775">
    <property type="entry name" value="DNA_pol_Y-fam_lit_finger_sf"/>
</dbReference>
<dbReference type="InterPro" id="IPR001126">
    <property type="entry name" value="UmuC"/>
</dbReference>
<dbReference type="PANTHER" id="PTHR11076:SF33">
    <property type="entry name" value="DNA POLYMERASE KAPPA"/>
    <property type="match status" value="1"/>
</dbReference>
<dbReference type="InterPro" id="IPR050116">
    <property type="entry name" value="DNA_polymerase-Y"/>
</dbReference>
<gene>
    <name evidence="4" type="ORF">BSZ32_03770</name>
</gene>
<evidence type="ECO:0000259" key="3">
    <source>
        <dbReference type="PROSITE" id="PS50173"/>
    </source>
</evidence>
<dbReference type="GO" id="GO:0042276">
    <property type="term" value="P:error-prone translesion synthesis"/>
    <property type="evidence" value="ECO:0007669"/>
    <property type="project" value="TreeGrafter"/>
</dbReference>
<dbReference type="Gene3D" id="3.40.1170.60">
    <property type="match status" value="1"/>
</dbReference>
<evidence type="ECO:0000313" key="5">
    <source>
        <dbReference type="Proteomes" id="UP000239907"/>
    </source>
</evidence>
<dbReference type="GO" id="GO:0003684">
    <property type="term" value="F:damaged DNA binding"/>
    <property type="evidence" value="ECO:0007669"/>
    <property type="project" value="InterPro"/>
</dbReference>
<dbReference type="GO" id="GO:0003887">
    <property type="term" value="F:DNA-directed DNA polymerase activity"/>
    <property type="evidence" value="ECO:0007669"/>
    <property type="project" value="UniProtKB-KW"/>
</dbReference>
<dbReference type="InterPro" id="IPR043128">
    <property type="entry name" value="Rev_trsase/Diguanyl_cyclase"/>
</dbReference>
<accession>A0A2S7U055</accession>
<evidence type="ECO:0000256" key="2">
    <source>
        <dbReference type="SAM" id="MobiDB-lite"/>
    </source>
</evidence>
<dbReference type="Gene3D" id="3.30.70.270">
    <property type="match status" value="1"/>
</dbReference>
<keyword evidence="5" id="KW-1185">Reference proteome</keyword>
<reference evidence="4 5" key="1">
    <citation type="submission" date="2016-12" db="EMBL/GenBank/DDBJ databases">
        <title>Study of bacterial adaptation to deep sea.</title>
        <authorList>
            <person name="Song J."/>
            <person name="Yoshizawa S."/>
            <person name="Kogure K."/>
        </authorList>
    </citation>
    <scope>NUCLEOTIDE SEQUENCE [LARGE SCALE GENOMIC DNA]</scope>
    <source>
        <strain evidence="4 5">SAORIC-165</strain>
    </source>
</reference>
<dbReference type="SUPFAM" id="SSF100879">
    <property type="entry name" value="Lesion bypass DNA polymerase (Y-family), little finger domain"/>
    <property type="match status" value="1"/>
</dbReference>
<dbReference type="OrthoDB" id="9808813at2"/>
<dbReference type="PROSITE" id="PS50173">
    <property type="entry name" value="UMUC"/>
    <property type="match status" value="1"/>
</dbReference>
<protein>
    <recommendedName>
        <fullName evidence="3">UmuC domain-containing protein</fullName>
    </recommendedName>
</protein>
<comment type="caution">
    <text evidence="4">The sequence shown here is derived from an EMBL/GenBank/DDBJ whole genome shotgun (WGS) entry which is preliminary data.</text>
</comment>
<dbReference type="SUPFAM" id="SSF56672">
    <property type="entry name" value="DNA/RNA polymerases"/>
    <property type="match status" value="1"/>
</dbReference>
<evidence type="ECO:0000313" key="4">
    <source>
        <dbReference type="EMBL" id="PQJ27702.1"/>
    </source>
</evidence>
<dbReference type="Gene3D" id="1.10.150.20">
    <property type="entry name" value="5' to 3' exonuclease, C-terminal subdomain"/>
    <property type="match status" value="1"/>
</dbReference>
<dbReference type="RefSeq" id="WP_105042192.1">
    <property type="nucleotide sequence ID" value="NZ_MQWA01000001.1"/>
</dbReference>
<dbReference type="AlphaFoldDB" id="A0A2S7U055"/>